<keyword evidence="3" id="KW-1185">Reference proteome</keyword>
<comment type="caution">
    <text evidence="2">The sequence shown here is derived from an EMBL/GenBank/DDBJ whole genome shotgun (WGS) entry which is preliminary data.</text>
</comment>
<evidence type="ECO:0008006" key="4">
    <source>
        <dbReference type="Google" id="ProtNLM"/>
    </source>
</evidence>
<dbReference type="RefSeq" id="WP_150413678.1">
    <property type="nucleotide sequence ID" value="NZ_VYQF01000001.1"/>
</dbReference>
<proteinExistence type="predicted"/>
<feature type="compositionally biased region" description="Polar residues" evidence="1">
    <location>
        <begin position="102"/>
        <end position="132"/>
    </location>
</feature>
<sequence>MERRFSMNDFEQSLKEQADEFKMIPSKRVWHGIYNDLHPGRRWPSISMSFLLIFTLVVIGHLNTHTGTQSNSAKVLISPKDMLGSLKPIEISKAVQRAIPQKNISSRPSGVNPTSSQPGNLKSNSKTITKNYPSNNELATNVLLTQNSAQNNIKLAPQSSSEEFENNSVLLSEIKDNPSKVGNTQNNQSINNIATNEIMKGIIPLNNSDNLKPVQQITFGRSSLKDVKFVSNKNPENEITTTNKPGELHKKPTVVKRKKNAKISWVYFAAPEVNIVSFGGEPIRPSPLMNAANPPSVAINQRNYKVLHNSAFGFEAGVQMNYSLIKKLSFTSGFHITYSGYNIISNEVHPTFANLLLKDPSTGNVYSKSYITHYGDGTGQTGVSIRNYNLQVSIPIGLQYTLLGSDKVHLNAAADFEPSLVVKSNAYMLSSDGRNYVSDPELLRKINMSSNFGLFVSFVSSKFNWQIGPNVRYQWLSTYKKDYSIQEHLIDYGIRIGISPIRK</sequence>
<organism evidence="2 3">
    <name type="scientific">Ginsengibacter hankyongi</name>
    <dbReference type="NCBI Taxonomy" id="2607284"/>
    <lineage>
        <taxon>Bacteria</taxon>
        <taxon>Pseudomonadati</taxon>
        <taxon>Bacteroidota</taxon>
        <taxon>Chitinophagia</taxon>
        <taxon>Chitinophagales</taxon>
        <taxon>Chitinophagaceae</taxon>
        <taxon>Ginsengibacter</taxon>
    </lineage>
</organism>
<evidence type="ECO:0000313" key="2">
    <source>
        <dbReference type="EMBL" id="KAA9041558.1"/>
    </source>
</evidence>
<protein>
    <recommendedName>
        <fullName evidence="4">Outer membrane protein beta-barrel domain-containing protein</fullName>
    </recommendedName>
</protein>
<accession>A0A5J5IM05</accession>
<evidence type="ECO:0000256" key="1">
    <source>
        <dbReference type="SAM" id="MobiDB-lite"/>
    </source>
</evidence>
<evidence type="ECO:0000313" key="3">
    <source>
        <dbReference type="Proteomes" id="UP000326903"/>
    </source>
</evidence>
<feature type="region of interest" description="Disordered" evidence="1">
    <location>
        <begin position="100"/>
        <end position="132"/>
    </location>
</feature>
<dbReference type="EMBL" id="VYQF01000001">
    <property type="protein sequence ID" value="KAA9041558.1"/>
    <property type="molecule type" value="Genomic_DNA"/>
</dbReference>
<dbReference type="Proteomes" id="UP000326903">
    <property type="component" value="Unassembled WGS sequence"/>
</dbReference>
<gene>
    <name evidence="2" type="ORF">FW778_05920</name>
</gene>
<name>A0A5J5IM05_9BACT</name>
<dbReference type="AlphaFoldDB" id="A0A5J5IM05"/>
<reference evidence="2 3" key="1">
    <citation type="submission" date="2019-09" db="EMBL/GenBank/DDBJ databases">
        <title>Draft genome sequence of Ginsengibacter sp. BR5-29.</title>
        <authorList>
            <person name="Im W.-T."/>
        </authorList>
    </citation>
    <scope>NUCLEOTIDE SEQUENCE [LARGE SCALE GENOMIC DNA]</scope>
    <source>
        <strain evidence="2 3">BR5-29</strain>
    </source>
</reference>